<protein>
    <submittedName>
        <fullName evidence="1">Uncharacterized protein</fullName>
    </submittedName>
</protein>
<evidence type="ECO:0000313" key="1">
    <source>
        <dbReference type="EMBL" id="CAD8179686.1"/>
    </source>
</evidence>
<accession>A0A8S1VZS2</accession>
<dbReference type="EMBL" id="CAJJDP010000072">
    <property type="protein sequence ID" value="CAD8179686.1"/>
    <property type="molecule type" value="Genomic_DNA"/>
</dbReference>
<sequence length="175" mass="20492">MESMIALINNQQRQGESFKIIDCCFIYDKEHLENQVKLKIKGIMAKDNDIFLKNIIQIIVDQSFILQKSRKFLEFTGRIFKTFSSEKELIYEEEKIKWSFCPRPQNEKWNIKNGKISLSQSFLRNGGLFSCIYHQKSTSLIYFANSENQLNINSLLSLFAATSISVLQNLVFHYN</sequence>
<reference evidence="1" key="1">
    <citation type="submission" date="2021-01" db="EMBL/GenBank/DDBJ databases">
        <authorList>
            <consortium name="Genoscope - CEA"/>
            <person name="William W."/>
        </authorList>
    </citation>
    <scope>NUCLEOTIDE SEQUENCE</scope>
</reference>
<keyword evidence="2" id="KW-1185">Reference proteome</keyword>
<evidence type="ECO:0000313" key="2">
    <source>
        <dbReference type="Proteomes" id="UP000683925"/>
    </source>
</evidence>
<organism evidence="1 2">
    <name type="scientific">Paramecium octaurelia</name>
    <dbReference type="NCBI Taxonomy" id="43137"/>
    <lineage>
        <taxon>Eukaryota</taxon>
        <taxon>Sar</taxon>
        <taxon>Alveolata</taxon>
        <taxon>Ciliophora</taxon>
        <taxon>Intramacronucleata</taxon>
        <taxon>Oligohymenophorea</taxon>
        <taxon>Peniculida</taxon>
        <taxon>Parameciidae</taxon>
        <taxon>Paramecium</taxon>
    </lineage>
</organism>
<gene>
    <name evidence="1" type="ORF">POCTA_138.1.T0730144</name>
</gene>
<dbReference type="Proteomes" id="UP000683925">
    <property type="component" value="Unassembled WGS sequence"/>
</dbReference>
<dbReference type="AlphaFoldDB" id="A0A8S1VZS2"/>
<proteinExistence type="predicted"/>
<comment type="caution">
    <text evidence="1">The sequence shown here is derived from an EMBL/GenBank/DDBJ whole genome shotgun (WGS) entry which is preliminary data.</text>
</comment>
<name>A0A8S1VZS2_PAROT</name>